<feature type="region of interest" description="Disordered" evidence="2">
    <location>
        <begin position="456"/>
        <end position="475"/>
    </location>
</feature>
<comment type="caution">
    <text evidence="4">The sequence shown here is derived from an EMBL/GenBank/DDBJ whole genome shotgun (WGS) entry which is preliminary data.</text>
</comment>
<keyword evidence="3" id="KW-0812">Transmembrane</keyword>
<feature type="transmembrane region" description="Helical" evidence="3">
    <location>
        <begin position="372"/>
        <end position="396"/>
    </location>
</feature>
<feature type="transmembrane region" description="Helical" evidence="3">
    <location>
        <begin position="329"/>
        <end position="351"/>
    </location>
</feature>
<dbReference type="Proteomes" id="UP001272325">
    <property type="component" value="Unassembled WGS sequence"/>
</dbReference>
<dbReference type="SUPFAM" id="SSF103473">
    <property type="entry name" value="MFS general substrate transporter"/>
    <property type="match status" value="1"/>
</dbReference>
<evidence type="ECO:0000313" key="4">
    <source>
        <dbReference type="EMBL" id="MDW6019359.1"/>
    </source>
</evidence>
<protein>
    <submittedName>
        <fullName evidence="4">Glycoside-pentoside-hexuronide (GPH):cation symporter</fullName>
    </submittedName>
</protein>
<feature type="transmembrane region" description="Helical" evidence="3">
    <location>
        <begin position="193"/>
        <end position="212"/>
    </location>
</feature>
<dbReference type="Gene3D" id="1.20.1250.20">
    <property type="entry name" value="MFS general substrate transporter like domains"/>
    <property type="match status" value="2"/>
</dbReference>
<sequence length="475" mass="52234">MYPGVNIKMNMTNTDKLSIKEKVAYGLGDTGCNFVWQTVMLFLAYFYTDIYGLSPAHMGTMFLIVRFIDAVTDPVMGSIVDRTQSKHGRYRPYLLWMAVPFGAACMFAFFTPNFGEVGKIVYAYASYIFLTLMYTAINVPYCAMANAMTNDSAERTSLQSYRFALSTAGGLVVAMVALPLVEIIGQGDEQKGYLGAMAIMGIGAIALFFFSFSNTKERYVPQEEKQSVFKDLKLLAKNSQWRVLFVVNVVLLTGVVLKGASTMYYVKIVMGRADLATTFMVCGMLANIVGAILSAPLLGKYDKPTVYKILIVISGILSAMIYLVEPSNIVAVFSLVILLGIVQMATTPILWSMMSDVVDYEKTRSNRSLSGMVFSTNLFAIKLGIAIGGAGVGWILAWAGYQGGAEVQTDEAVNAINLLFTVLPGVFFASLAVFMLFYKLDNKKLGEIKQELVKQQEKEQPATFVPEIKEQEALA</sequence>
<dbReference type="PANTHER" id="PTHR11328:SF24">
    <property type="entry name" value="MAJOR FACILITATOR SUPERFAMILY (MFS) PROFILE DOMAIN-CONTAINING PROTEIN"/>
    <property type="match status" value="1"/>
</dbReference>
<keyword evidence="3" id="KW-0472">Membrane</keyword>
<evidence type="ECO:0000313" key="5">
    <source>
        <dbReference type="Proteomes" id="UP001272325"/>
    </source>
</evidence>
<feature type="transmembrane region" description="Helical" evidence="3">
    <location>
        <begin position="163"/>
        <end position="181"/>
    </location>
</feature>
<comment type="similarity">
    <text evidence="1">Belongs to the sodium:galactoside symporter (TC 2.A.2) family.</text>
</comment>
<feature type="transmembrane region" description="Helical" evidence="3">
    <location>
        <begin position="416"/>
        <end position="438"/>
    </location>
</feature>
<feature type="transmembrane region" description="Helical" evidence="3">
    <location>
        <begin position="122"/>
        <end position="143"/>
    </location>
</feature>
<gene>
    <name evidence="4" type="ORF">SBW85_16810</name>
</gene>
<dbReference type="InterPro" id="IPR001927">
    <property type="entry name" value="Na/Gal_symport"/>
</dbReference>
<feature type="transmembrane region" description="Helical" evidence="3">
    <location>
        <begin position="23"/>
        <end position="47"/>
    </location>
</feature>
<dbReference type="CDD" id="cd17332">
    <property type="entry name" value="MFS_MelB_like"/>
    <property type="match status" value="1"/>
</dbReference>
<dbReference type="InterPro" id="IPR036259">
    <property type="entry name" value="MFS_trans_sf"/>
</dbReference>
<dbReference type="InterPro" id="IPR039672">
    <property type="entry name" value="MFS_2"/>
</dbReference>
<feature type="transmembrane region" description="Helical" evidence="3">
    <location>
        <begin position="278"/>
        <end position="298"/>
    </location>
</feature>
<evidence type="ECO:0000256" key="3">
    <source>
        <dbReference type="SAM" id="Phobius"/>
    </source>
</evidence>
<proteinExistence type="inferred from homology"/>
<dbReference type="RefSeq" id="WP_318586506.1">
    <property type="nucleotide sequence ID" value="NZ_JAWRCN010000002.1"/>
</dbReference>
<feature type="transmembrane region" description="Helical" evidence="3">
    <location>
        <begin position="243"/>
        <end position="266"/>
    </location>
</feature>
<dbReference type="NCBIfam" id="NF007237">
    <property type="entry name" value="PRK09669.1"/>
    <property type="match status" value="1"/>
</dbReference>
<feature type="transmembrane region" description="Helical" evidence="3">
    <location>
        <begin position="93"/>
        <end position="110"/>
    </location>
</feature>
<organism evidence="4 5">
    <name type="scientific">Vibrio plantisponsor</name>
    <dbReference type="NCBI Taxonomy" id="664643"/>
    <lineage>
        <taxon>Bacteria</taxon>
        <taxon>Pseudomonadati</taxon>
        <taxon>Pseudomonadota</taxon>
        <taxon>Gammaproteobacteria</taxon>
        <taxon>Vibrionales</taxon>
        <taxon>Vibrionaceae</taxon>
        <taxon>Vibrio</taxon>
    </lineage>
</organism>
<keyword evidence="3" id="KW-1133">Transmembrane helix</keyword>
<accession>A0ABU4IM69</accession>
<evidence type="ECO:0000256" key="2">
    <source>
        <dbReference type="SAM" id="MobiDB-lite"/>
    </source>
</evidence>
<evidence type="ECO:0000256" key="1">
    <source>
        <dbReference type="ARBA" id="ARBA00009617"/>
    </source>
</evidence>
<keyword evidence="5" id="KW-1185">Reference proteome</keyword>
<reference evidence="4 5" key="1">
    <citation type="submission" date="2023-11" db="EMBL/GenBank/DDBJ databases">
        <title>Plant-associative lifestyle of Vibrio porteresiae and its evolutionary dynamics.</title>
        <authorList>
            <person name="Rameshkumar N."/>
            <person name="Kirti K."/>
        </authorList>
    </citation>
    <scope>NUCLEOTIDE SEQUENCE [LARGE SCALE GENOMIC DNA]</scope>
    <source>
        <strain evidence="4 5">MSSRF60</strain>
    </source>
</reference>
<dbReference type="NCBIfam" id="TIGR00792">
    <property type="entry name" value="gph"/>
    <property type="match status" value="1"/>
</dbReference>
<dbReference type="EMBL" id="JAWRCN010000002">
    <property type="protein sequence ID" value="MDW6019359.1"/>
    <property type="molecule type" value="Genomic_DNA"/>
</dbReference>
<feature type="transmembrane region" description="Helical" evidence="3">
    <location>
        <begin position="305"/>
        <end position="323"/>
    </location>
</feature>
<dbReference type="PANTHER" id="PTHR11328">
    <property type="entry name" value="MAJOR FACILITATOR SUPERFAMILY DOMAIN-CONTAINING PROTEIN"/>
    <property type="match status" value="1"/>
</dbReference>
<name>A0ABU4IM69_9VIBR</name>
<dbReference type="Pfam" id="PF13347">
    <property type="entry name" value="MFS_2"/>
    <property type="match status" value="1"/>
</dbReference>